<evidence type="ECO:0000313" key="3">
    <source>
        <dbReference type="EMBL" id="QHT38588.1"/>
    </source>
</evidence>
<protein>
    <recommendedName>
        <fullName evidence="2">WLM domain-containing protein</fullName>
    </recommendedName>
</protein>
<dbReference type="Pfam" id="PF08325">
    <property type="entry name" value="WLM"/>
    <property type="match status" value="1"/>
</dbReference>
<accession>A0A6C0FA78</accession>
<organism evidence="3">
    <name type="scientific">viral metagenome</name>
    <dbReference type="NCBI Taxonomy" id="1070528"/>
    <lineage>
        <taxon>unclassified sequences</taxon>
        <taxon>metagenomes</taxon>
        <taxon>organismal metagenomes</taxon>
    </lineage>
</organism>
<keyword evidence="1" id="KW-1133">Transmembrane helix</keyword>
<evidence type="ECO:0000256" key="1">
    <source>
        <dbReference type="SAM" id="Phobius"/>
    </source>
</evidence>
<feature type="domain" description="WLM" evidence="2">
    <location>
        <begin position="90"/>
        <end position="179"/>
    </location>
</feature>
<reference evidence="3" key="1">
    <citation type="journal article" date="2020" name="Nature">
        <title>Giant virus diversity and host interactions through global metagenomics.</title>
        <authorList>
            <person name="Schulz F."/>
            <person name="Roux S."/>
            <person name="Paez-Espino D."/>
            <person name="Jungbluth S."/>
            <person name="Walsh D.A."/>
            <person name="Denef V.J."/>
            <person name="McMahon K.D."/>
            <person name="Konstantinidis K.T."/>
            <person name="Eloe-Fadrosh E.A."/>
            <person name="Kyrpides N.C."/>
            <person name="Woyke T."/>
        </authorList>
    </citation>
    <scope>NUCLEOTIDE SEQUENCE</scope>
    <source>
        <strain evidence="3">GVMAG-S-ERX556106-38</strain>
    </source>
</reference>
<keyword evidence="1" id="KW-0472">Membrane</keyword>
<keyword evidence="1" id="KW-0812">Transmembrane</keyword>
<name>A0A6C0FA78_9ZZZZ</name>
<sequence length="201" mass="23508">MLDYLAKQDLLFYVIFAFVIVYCLKIYSESEVFNLKCIVSDVDGHKYCVRNRVKIDEAADLLAQTTNKAKRFVNELYKKYPNKDNVKRLKEGFNPRKVQETLPTSELTAYSENKGEKLAFCLSKTKHSEKLIDPNTLMFVCLHELAHVASVSIGHKKEFWDNFKFLLVEAKEMGYYNPIDYKKNNENYCGMTITDNPYYDM</sequence>
<dbReference type="EMBL" id="MN738832">
    <property type="protein sequence ID" value="QHT38588.1"/>
    <property type="molecule type" value="Genomic_DNA"/>
</dbReference>
<dbReference type="AlphaFoldDB" id="A0A6C0FA78"/>
<feature type="transmembrane region" description="Helical" evidence="1">
    <location>
        <begin position="10"/>
        <end position="28"/>
    </location>
</feature>
<evidence type="ECO:0000259" key="2">
    <source>
        <dbReference type="Pfam" id="PF08325"/>
    </source>
</evidence>
<dbReference type="InterPro" id="IPR013536">
    <property type="entry name" value="WLM_dom"/>
</dbReference>
<proteinExistence type="predicted"/>